<dbReference type="AlphaFoldDB" id="A0AAD2GEE7"/>
<protein>
    <submittedName>
        <fullName evidence="2">Uncharacterized protein</fullName>
    </submittedName>
</protein>
<feature type="compositionally biased region" description="Low complexity" evidence="1">
    <location>
        <begin position="23"/>
        <end position="37"/>
    </location>
</feature>
<dbReference type="Gene3D" id="3.40.50.300">
    <property type="entry name" value="P-loop containing nucleotide triphosphate hydrolases"/>
    <property type="match status" value="1"/>
</dbReference>
<sequence>MTSDNKTIADGSKKRPASGASDNKNNNQSSLKQSKLSRPPADDKRLGNYIETIKDEKEWFHERVTDVEKESSKYMKIKFLRRIEDFFKATQSHLKVDLAHFLKTGETKLIVASTAATASQRVASIEFDINASKMVYKRDLTAFVDAVKSLFDWKEKGSKVYMAPCFPLLQSSGAGKTKLLHESRCSMAKDDPDVHVILILCTNGKPPPEMSSQNGSIFSETLDVSQFQVGEEGQKKLWEKMVTLVKTEKKKKKVVLLFDEAQHLTSNSDGWHFRCIRWWLRLPDKPNGVNVVCVFAGTTTKLAKYYAEQKQSASSRGASVEYLGGKKLYPPFCQLTTTGLVSRSDGSKFGTVGVRTSDNDNNIVTEFDVATQYGRPLFGRLQLNGKLKDALGNILLRMRGAGQELSLQKYYSLLATRLQMGQVSFDFASELVASGYAHLTHYSQEQPAVAEIAFLPDPVCAWLAMTQMIEDCNLYENVDGISMGCGKPPSVWSEKAIKIYSSALCRPEKGDVGEVAAAFYMLTCGDELRSKQSEELTQLSVPLEDWIAVMEKGKYKTALKTAVKTAEPKASVNFIQVCRNYLRYNLKEIQDSGLLKHWYLAGRASYAYASCHAYDILVPLQYTVNGALHYCPMLVSVKNRVAYSPKQRQAAIEAMEKVFTVANIETGVCMLFLIGLDKASEESSSMSGPFGQGKVVSTTIVVPTADGYGATNLALCSTCGGGEESEVMASHADLALGAQGNLLLRTKKKKGDVSEQLLTGISQGYQEAYDRNRETTMAAKADNTT</sequence>
<evidence type="ECO:0000313" key="3">
    <source>
        <dbReference type="Proteomes" id="UP001295423"/>
    </source>
</evidence>
<gene>
    <name evidence="2" type="ORF">CYCCA115_LOCUS24344</name>
</gene>
<feature type="region of interest" description="Disordered" evidence="1">
    <location>
        <begin position="1"/>
        <end position="46"/>
    </location>
</feature>
<dbReference type="EMBL" id="CAKOGP040002497">
    <property type="protein sequence ID" value="CAJ1970325.1"/>
    <property type="molecule type" value="Genomic_DNA"/>
</dbReference>
<reference evidence="2" key="1">
    <citation type="submission" date="2023-08" db="EMBL/GenBank/DDBJ databases">
        <authorList>
            <person name="Audoor S."/>
            <person name="Bilcke G."/>
        </authorList>
    </citation>
    <scope>NUCLEOTIDE SEQUENCE</scope>
</reference>
<dbReference type="PANTHER" id="PTHR33266">
    <property type="entry name" value="CHROMOSOME 15, WHOLE GENOME SHOTGUN SEQUENCE"/>
    <property type="match status" value="1"/>
</dbReference>
<keyword evidence="3" id="KW-1185">Reference proteome</keyword>
<proteinExistence type="predicted"/>
<dbReference type="PANTHER" id="PTHR33266:SF1">
    <property type="entry name" value="F-BOX DOMAIN-CONTAINING PROTEIN"/>
    <property type="match status" value="1"/>
</dbReference>
<accession>A0AAD2GEE7</accession>
<organism evidence="2 3">
    <name type="scientific">Cylindrotheca closterium</name>
    <dbReference type="NCBI Taxonomy" id="2856"/>
    <lineage>
        <taxon>Eukaryota</taxon>
        <taxon>Sar</taxon>
        <taxon>Stramenopiles</taxon>
        <taxon>Ochrophyta</taxon>
        <taxon>Bacillariophyta</taxon>
        <taxon>Bacillariophyceae</taxon>
        <taxon>Bacillariophycidae</taxon>
        <taxon>Bacillariales</taxon>
        <taxon>Bacillariaceae</taxon>
        <taxon>Cylindrotheca</taxon>
    </lineage>
</organism>
<evidence type="ECO:0000256" key="1">
    <source>
        <dbReference type="SAM" id="MobiDB-lite"/>
    </source>
</evidence>
<comment type="caution">
    <text evidence="2">The sequence shown here is derived from an EMBL/GenBank/DDBJ whole genome shotgun (WGS) entry which is preliminary data.</text>
</comment>
<evidence type="ECO:0000313" key="2">
    <source>
        <dbReference type="EMBL" id="CAJ1970325.1"/>
    </source>
</evidence>
<dbReference type="InterPro" id="IPR027417">
    <property type="entry name" value="P-loop_NTPase"/>
</dbReference>
<dbReference type="Proteomes" id="UP001295423">
    <property type="component" value="Unassembled WGS sequence"/>
</dbReference>
<name>A0AAD2GEE7_9STRA</name>